<feature type="compositionally biased region" description="Basic and acidic residues" evidence="7">
    <location>
        <begin position="739"/>
        <end position="753"/>
    </location>
</feature>
<name>A0A4P9YTA8_9FUNG</name>
<feature type="domain" description="Xylanolytic transcriptional activator regulatory" evidence="8">
    <location>
        <begin position="367"/>
        <end position="434"/>
    </location>
</feature>
<accession>A0A4P9YTA8</accession>
<dbReference type="CDD" id="cd12148">
    <property type="entry name" value="fungal_TF_MHR"/>
    <property type="match status" value="1"/>
</dbReference>
<feature type="region of interest" description="Disordered" evidence="7">
    <location>
        <begin position="203"/>
        <end position="244"/>
    </location>
</feature>
<sequence>MAQTDTRMAAPTTIDDYASAPYATASTSPPSSMPAMAAGFSGANPPLPSSHDSTRPGAQTLLPPPTATSRSPGHAYTTPLHPHGAMTASNGSQSPSVMATGTSDTARINGHSNEATSRESTTAAATTTTSSSSSSSNVFNDPYAVTTADSDPTLAGIMAAASSLAKEQQEQRQQLQNTVSMGGAKLYGYPRAMAPAPTVFSYASEPDATSQRPPHAYSHAASPPRSQASTTLPPLVPTLDGLGGAGGEKAELDMNALPDALTSGRLISIFRERIHPYIPILHWRRFLDRLASASPPKLLLNAVYAYASRYDTDTNGARRASRMPGEIYIRRAQMLLDTRVDDPDLESVQALLLLSSNLLAMKRVSLGHMYSGMAVSLAQQLQLHNDSAQHRIERADQLRTWWGLLVTDRFVASTFFHPLGIDEKDCCPANLGQITIDNGPGDDEPFNPTDTYYAPLARLAVLYGRALRLVKARLIDGKSPAEVGRDIVLLDRDLSHWWRHMPEAYRYNPCEQSIWQVPAHRLPAVAMAACLYHMAVIMVHRPWGNINGSERPWMPHARSEHLCLASAHTIARISHRMQHHEAPHMFGLFPATAFAALLVLIPAATHHPDAETRRFARHDAIAIRHLLRASTGDIQISKDALDNAEDLCALRGFSLADLKEEEEENGGEQDKQADKHVPTPSSSTSSASDDRGDAVGAGAPASLSNLLNPEPSHPPTSVQSPKRRRSYDDHDEASSTASNREHALSSLDDEKRAQEAEKRAMAWLERLCPKDDGYQFPQLTMTRVEEKQRAAEGNVIDEAAENDASMMAEEREQSSSSSSVPCLCNDAAAAAYLRDYTAVYVKDRYYWRVPISMLAKRWPQFMEYYAKVPASERQSRPPFL</sequence>
<dbReference type="GO" id="GO:0008270">
    <property type="term" value="F:zinc ion binding"/>
    <property type="evidence" value="ECO:0007669"/>
    <property type="project" value="InterPro"/>
</dbReference>
<keyword evidence="4" id="KW-0238">DNA-binding</keyword>
<keyword evidence="1" id="KW-0479">Metal-binding</keyword>
<evidence type="ECO:0000256" key="2">
    <source>
        <dbReference type="ARBA" id="ARBA00022833"/>
    </source>
</evidence>
<feature type="compositionally biased region" description="Low complexity" evidence="7">
    <location>
        <begin position="212"/>
        <end position="226"/>
    </location>
</feature>
<feature type="compositionally biased region" description="Basic and acidic residues" evidence="7">
    <location>
        <begin position="668"/>
        <end position="677"/>
    </location>
</feature>
<protein>
    <submittedName>
        <fullName evidence="9">Fungal-specific transcription factor domain-containing protein</fullName>
    </submittedName>
</protein>
<evidence type="ECO:0000256" key="5">
    <source>
        <dbReference type="ARBA" id="ARBA00023163"/>
    </source>
</evidence>
<evidence type="ECO:0000256" key="7">
    <source>
        <dbReference type="SAM" id="MobiDB-lite"/>
    </source>
</evidence>
<dbReference type="GO" id="GO:0003677">
    <property type="term" value="F:DNA binding"/>
    <property type="evidence" value="ECO:0007669"/>
    <property type="project" value="UniProtKB-KW"/>
</dbReference>
<dbReference type="GO" id="GO:0006351">
    <property type="term" value="P:DNA-templated transcription"/>
    <property type="evidence" value="ECO:0007669"/>
    <property type="project" value="InterPro"/>
</dbReference>
<proteinExistence type="predicted"/>
<dbReference type="Proteomes" id="UP000278143">
    <property type="component" value="Unassembled WGS sequence"/>
</dbReference>
<evidence type="ECO:0000313" key="10">
    <source>
        <dbReference type="Proteomes" id="UP000278143"/>
    </source>
</evidence>
<feature type="compositionally biased region" description="Low complexity" evidence="7">
    <location>
        <begin position="17"/>
        <end position="38"/>
    </location>
</feature>
<keyword evidence="5" id="KW-0804">Transcription</keyword>
<keyword evidence="2" id="KW-0862">Zinc</keyword>
<evidence type="ECO:0000256" key="1">
    <source>
        <dbReference type="ARBA" id="ARBA00022723"/>
    </source>
</evidence>
<feature type="compositionally biased region" description="Low complexity" evidence="7">
    <location>
        <begin position="678"/>
        <end position="687"/>
    </location>
</feature>
<dbReference type="InterPro" id="IPR051615">
    <property type="entry name" value="Transcr_Regulatory_Elem"/>
</dbReference>
<keyword evidence="3" id="KW-0805">Transcription regulation</keyword>
<feature type="region of interest" description="Disordered" evidence="7">
    <location>
        <begin position="659"/>
        <end position="753"/>
    </location>
</feature>
<reference evidence="10" key="1">
    <citation type="journal article" date="2018" name="Nat. Microbiol.">
        <title>Leveraging single-cell genomics to expand the fungal tree of life.</title>
        <authorList>
            <person name="Ahrendt S.R."/>
            <person name="Quandt C.A."/>
            <person name="Ciobanu D."/>
            <person name="Clum A."/>
            <person name="Salamov A."/>
            <person name="Andreopoulos B."/>
            <person name="Cheng J.F."/>
            <person name="Woyke T."/>
            <person name="Pelin A."/>
            <person name="Henrissat B."/>
            <person name="Reynolds N.K."/>
            <person name="Benny G.L."/>
            <person name="Smith M.E."/>
            <person name="James T.Y."/>
            <person name="Grigoriev I.V."/>
        </authorList>
    </citation>
    <scope>NUCLEOTIDE SEQUENCE [LARGE SCALE GENOMIC DNA]</scope>
    <source>
        <strain evidence="10">Benny S71-1</strain>
    </source>
</reference>
<dbReference type="EMBL" id="KZ991209">
    <property type="protein sequence ID" value="RKP23213.1"/>
    <property type="molecule type" value="Genomic_DNA"/>
</dbReference>
<dbReference type="PANTHER" id="PTHR31313:SF81">
    <property type="entry name" value="TY1 ENHANCER ACTIVATOR"/>
    <property type="match status" value="1"/>
</dbReference>
<organism evidence="9 10">
    <name type="scientific">Syncephalis pseudoplumigaleata</name>
    <dbReference type="NCBI Taxonomy" id="1712513"/>
    <lineage>
        <taxon>Eukaryota</taxon>
        <taxon>Fungi</taxon>
        <taxon>Fungi incertae sedis</taxon>
        <taxon>Zoopagomycota</taxon>
        <taxon>Zoopagomycotina</taxon>
        <taxon>Zoopagomycetes</taxon>
        <taxon>Zoopagales</taxon>
        <taxon>Piptocephalidaceae</taxon>
        <taxon>Syncephalis</taxon>
    </lineage>
</organism>
<evidence type="ECO:0000256" key="6">
    <source>
        <dbReference type="ARBA" id="ARBA00023242"/>
    </source>
</evidence>
<keyword evidence="6" id="KW-0539">Nucleus</keyword>
<keyword evidence="10" id="KW-1185">Reference proteome</keyword>
<feature type="compositionally biased region" description="Polar residues" evidence="7">
    <location>
        <begin position="87"/>
        <end position="106"/>
    </location>
</feature>
<dbReference type="InterPro" id="IPR007219">
    <property type="entry name" value="XnlR_reg_dom"/>
</dbReference>
<feature type="compositionally biased region" description="Low complexity" evidence="7">
    <location>
        <begin position="112"/>
        <end position="137"/>
    </location>
</feature>
<evidence type="ECO:0000313" key="9">
    <source>
        <dbReference type="EMBL" id="RKP23213.1"/>
    </source>
</evidence>
<dbReference type="AlphaFoldDB" id="A0A4P9YTA8"/>
<gene>
    <name evidence="9" type="ORF">SYNPS1DRAFT_31077</name>
</gene>
<dbReference type="SMART" id="SM00906">
    <property type="entry name" value="Fungal_trans"/>
    <property type="match status" value="1"/>
</dbReference>
<dbReference type="Pfam" id="PF04082">
    <property type="entry name" value="Fungal_trans"/>
    <property type="match status" value="1"/>
</dbReference>
<dbReference type="PANTHER" id="PTHR31313">
    <property type="entry name" value="TY1 ENHANCER ACTIVATOR"/>
    <property type="match status" value="1"/>
</dbReference>
<evidence type="ECO:0000256" key="4">
    <source>
        <dbReference type="ARBA" id="ARBA00023125"/>
    </source>
</evidence>
<evidence type="ECO:0000259" key="8">
    <source>
        <dbReference type="SMART" id="SM00906"/>
    </source>
</evidence>
<dbReference type="OrthoDB" id="39175at2759"/>
<evidence type="ECO:0000256" key="3">
    <source>
        <dbReference type="ARBA" id="ARBA00023015"/>
    </source>
</evidence>
<feature type="region of interest" description="Disordered" evidence="7">
    <location>
        <begin position="1"/>
        <end position="137"/>
    </location>
</feature>